<dbReference type="InterPro" id="IPR027417">
    <property type="entry name" value="P-loop_NTPase"/>
</dbReference>
<proteinExistence type="predicted"/>
<evidence type="ECO:0000313" key="1">
    <source>
        <dbReference type="EMBL" id="GGQ03409.1"/>
    </source>
</evidence>
<dbReference type="SUPFAM" id="SSF81901">
    <property type="entry name" value="HCP-like"/>
    <property type="match status" value="1"/>
</dbReference>
<dbReference type="InterPro" id="IPR011990">
    <property type="entry name" value="TPR-like_helical_dom_sf"/>
</dbReference>
<dbReference type="SMART" id="SM00671">
    <property type="entry name" value="SEL1"/>
    <property type="match status" value="3"/>
</dbReference>
<dbReference type="PANTHER" id="PTHR11102">
    <property type="entry name" value="SEL-1-LIKE PROTEIN"/>
    <property type="match status" value="1"/>
</dbReference>
<name>A0A918EJ95_9ACTN</name>
<dbReference type="InterPro" id="IPR050767">
    <property type="entry name" value="Sel1_AlgK"/>
</dbReference>
<gene>
    <name evidence="1" type="ORF">GCM10010249_22130</name>
</gene>
<comment type="caution">
    <text evidence="1">The sequence shown here is derived from an EMBL/GenBank/DDBJ whole genome shotgun (WGS) entry which is preliminary data.</text>
</comment>
<sequence>MGGEETRDADVTTVLRAIRTHRTRELRERLAELDEPAARGFLRLAAGYWAAGGPDGDGAGFRAEAGRWLRSVAAREPVLDLLRAFTAGPAAAPPSALVRNTVTGGAARDIVQAGYIGTLQYGAVTPDPALWLDAATVDPHALGAPHEVPYVRRDRDADLDPERRDGFLLITGAPLSGKTTTAWAHVRRLPPGTRVCVPPPGTDLRTLPERIGARGTACVVWLDDLERYLDGLDAALVSRLMAMDVRIVATMSDAAYDEHRFGSPATARVLSRARVVELEPEWSEDELDRAEETGDARLRASVAWCSGVRVTESLAVGPELWEEWRRAGRPTGNRPGHQLVRAALDLAGCGLDGPLPRDLVRAVYEAYAPECAEAFDSALAWAVRRRHGVAGLLAEVPGTGQLDVYGHLVGKRRAEDGQSPVPYETWDLALAQGQKHVAELATADFRKRAGSGDPEAMHRLARLTGEEEWLRRAADAGHPGAAADLGRALAERGEAREAEPYLERAAEAGDAAAATLLGGLLRDRAEGWLRRAADAGDLDGLGLLAEQYFGAGRVGEAFDLCLRAAEKRYAPIAGLYGATLRFMGPEEASDVLLRRAADAGDERWGDGTRRTGAYEEVVGFFEGDARRDHAMDATHLGAVLEGHGDLVWARAWYQKGFELGDAYGAFRMARLLAKEGDEEEAALWMRQAAEAGHPGAVQALNGGADTVEG</sequence>
<evidence type="ECO:0008006" key="3">
    <source>
        <dbReference type="Google" id="ProtNLM"/>
    </source>
</evidence>
<evidence type="ECO:0000313" key="2">
    <source>
        <dbReference type="Proteomes" id="UP000654123"/>
    </source>
</evidence>
<dbReference type="EMBL" id="BMSV01000004">
    <property type="protein sequence ID" value="GGQ03409.1"/>
    <property type="molecule type" value="Genomic_DNA"/>
</dbReference>
<protein>
    <recommendedName>
        <fullName evidence="3">Sel1 repeat family protein</fullName>
    </recommendedName>
</protein>
<dbReference type="Proteomes" id="UP000654123">
    <property type="component" value="Unassembled WGS sequence"/>
</dbReference>
<dbReference type="Gene3D" id="1.25.40.10">
    <property type="entry name" value="Tetratricopeptide repeat domain"/>
    <property type="match status" value="1"/>
</dbReference>
<reference evidence="1" key="1">
    <citation type="journal article" date="2014" name="Int. J. Syst. Evol. Microbiol.">
        <title>Complete genome sequence of Corynebacterium casei LMG S-19264T (=DSM 44701T), isolated from a smear-ripened cheese.</title>
        <authorList>
            <consortium name="US DOE Joint Genome Institute (JGI-PGF)"/>
            <person name="Walter F."/>
            <person name="Albersmeier A."/>
            <person name="Kalinowski J."/>
            <person name="Ruckert C."/>
        </authorList>
    </citation>
    <scope>NUCLEOTIDE SEQUENCE</scope>
    <source>
        <strain evidence="1">JCM 4335</strain>
    </source>
</reference>
<dbReference type="PANTHER" id="PTHR11102:SF160">
    <property type="entry name" value="ERAD-ASSOCIATED E3 UBIQUITIN-PROTEIN LIGASE COMPONENT HRD3"/>
    <property type="match status" value="1"/>
</dbReference>
<dbReference type="InterPro" id="IPR006597">
    <property type="entry name" value="Sel1-like"/>
</dbReference>
<reference evidence="1" key="2">
    <citation type="submission" date="2020-09" db="EMBL/GenBank/DDBJ databases">
        <authorList>
            <person name="Sun Q."/>
            <person name="Ohkuma M."/>
        </authorList>
    </citation>
    <scope>NUCLEOTIDE SEQUENCE</scope>
    <source>
        <strain evidence="1">JCM 4335</strain>
    </source>
</reference>
<dbReference type="RefSeq" id="WP_189532429.1">
    <property type="nucleotide sequence ID" value="NZ_BMSV01000004.1"/>
</dbReference>
<organism evidence="1 2">
    <name type="scientific">Streptomyces roseolilacinus</name>
    <dbReference type="NCBI Taxonomy" id="66904"/>
    <lineage>
        <taxon>Bacteria</taxon>
        <taxon>Bacillati</taxon>
        <taxon>Actinomycetota</taxon>
        <taxon>Actinomycetes</taxon>
        <taxon>Kitasatosporales</taxon>
        <taxon>Streptomycetaceae</taxon>
        <taxon>Streptomyces</taxon>
    </lineage>
</organism>
<dbReference type="SUPFAM" id="SSF52540">
    <property type="entry name" value="P-loop containing nucleoside triphosphate hydrolases"/>
    <property type="match status" value="1"/>
</dbReference>
<keyword evidence="2" id="KW-1185">Reference proteome</keyword>
<accession>A0A918EJ95</accession>
<dbReference type="AlphaFoldDB" id="A0A918EJ95"/>